<feature type="compositionally biased region" description="Polar residues" evidence="1">
    <location>
        <begin position="10"/>
        <end position="29"/>
    </location>
</feature>
<dbReference type="InterPro" id="IPR000837">
    <property type="entry name" value="AP-1"/>
</dbReference>
<feature type="region of interest" description="Disordered" evidence="1">
    <location>
        <begin position="285"/>
        <end position="328"/>
    </location>
</feature>
<dbReference type="GO" id="GO:0000978">
    <property type="term" value="F:RNA polymerase II cis-regulatory region sequence-specific DNA binding"/>
    <property type="evidence" value="ECO:0007669"/>
    <property type="project" value="TreeGrafter"/>
</dbReference>
<feature type="compositionally biased region" description="Basic and acidic residues" evidence="1">
    <location>
        <begin position="30"/>
        <end position="72"/>
    </location>
</feature>
<dbReference type="InterPro" id="IPR046347">
    <property type="entry name" value="bZIP_sf"/>
</dbReference>
<dbReference type="Gene3D" id="1.20.5.170">
    <property type="match status" value="1"/>
</dbReference>
<feature type="region of interest" description="Disordered" evidence="1">
    <location>
        <begin position="247"/>
        <end position="267"/>
    </location>
</feature>
<dbReference type="PROSITE" id="PS50217">
    <property type="entry name" value="BZIP"/>
    <property type="match status" value="1"/>
</dbReference>
<evidence type="ECO:0000256" key="1">
    <source>
        <dbReference type="SAM" id="MobiDB-lite"/>
    </source>
</evidence>
<gene>
    <name evidence="3" type="ORF">XNOV1_A041881</name>
</gene>
<dbReference type="GO" id="GO:0005634">
    <property type="term" value="C:nucleus"/>
    <property type="evidence" value="ECO:0007669"/>
    <property type="project" value="TreeGrafter"/>
</dbReference>
<proteinExistence type="predicted"/>
<dbReference type="AlphaFoldDB" id="A0AAV1HKL3"/>
<keyword evidence="4" id="KW-1185">Reference proteome</keyword>
<dbReference type="PANTHER" id="PTHR23351:SF51">
    <property type="entry name" value="BASIC LEUCINE ZIPPER TRANSCRIPTIONAL FACTOR ATF-LIKE"/>
    <property type="match status" value="1"/>
</dbReference>
<dbReference type="Proteomes" id="UP001178508">
    <property type="component" value="Chromosome 23"/>
</dbReference>
<feature type="domain" description="BZIP" evidence="2">
    <location>
        <begin position="40"/>
        <end position="103"/>
    </location>
</feature>
<sequence>MSPLFMDTGYDTNSPSSMSAEENHSNNAGSEKEGEEHQVGNRGTKRQEKNRDAARKSRKKQTERADELHEELQSLEQSNSALHKEIASLKKDLHMYTMALKHHKPFCTLKASSCSSTTDLSISPSTDRQTGSSSLKASSSSQASAPSLSTSLTPNLNLQTHGCLERSHLSPQSTVCSAPVSTSVQHSIHESSTSCFSTQPPYALDTSQTKQASFQSLISNAVPPYSPIVSGNTGQTSLGCPVNLPQLNQGNFMRNPTPQDPASQSLSVSPRVNLELSAAFTIKPSYSQHMTPNPSPRLSQLTVPSPPNVPQSNSSSLEGLLSQPSLPLQTSGDLSLSELLEINDWILQ</sequence>
<dbReference type="PANTHER" id="PTHR23351">
    <property type="entry name" value="FOS TRANSCRIPTION FACTOR-RELATED"/>
    <property type="match status" value="1"/>
</dbReference>
<organism evidence="3 4">
    <name type="scientific">Xyrichtys novacula</name>
    <name type="common">Pearly razorfish</name>
    <name type="synonym">Hemipteronotus novacula</name>
    <dbReference type="NCBI Taxonomy" id="13765"/>
    <lineage>
        <taxon>Eukaryota</taxon>
        <taxon>Metazoa</taxon>
        <taxon>Chordata</taxon>
        <taxon>Craniata</taxon>
        <taxon>Vertebrata</taxon>
        <taxon>Euteleostomi</taxon>
        <taxon>Actinopterygii</taxon>
        <taxon>Neopterygii</taxon>
        <taxon>Teleostei</taxon>
        <taxon>Neoteleostei</taxon>
        <taxon>Acanthomorphata</taxon>
        <taxon>Eupercaria</taxon>
        <taxon>Labriformes</taxon>
        <taxon>Labridae</taxon>
        <taxon>Xyrichtys</taxon>
    </lineage>
</organism>
<evidence type="ECO:0000259" key="2">
    <source>
        <dbReference type="PROSITE" id="PS50217"/>
    </source>
</evidence>
<feature type="region of interest" description="Disordered" evidence="1">
    <location>
        <begin position="118"/>
        <end position="152"/>
    </location>
</feature>
<dbReference type="SUPFAM" id="SSF57959">
    <property type="entry name" value="Leucine zipper domain"/>
    <property type="match status" value="1"/>
</dbReference>
<feature type="compositionally biased region" description="Low complexity" evidence="1">
    <location>
        <begin position="310"/>
        <end position="328"/>
    </location>
</feature>
<name>A0AAV1HKL3_XYRNO</name>
<dbReference type="InterPro" id="IPR004827">
    <property type="entry name" value="bZIP"/>
</dbReference>
<accession>A0AAV1HKL3</accession>
<feature type="region of interest" description="Disordered" evidence="1">
    <location>
        <begin position="1"/>
        <end position="76"/>
    </location>
</feature>
<dbReference type="GO" id="GO:0000981">
    <property type="term" value="F:DNA-binding transcription factor activity, RNA polymerase II-specific"/>
    <property type="evidence" value="ECO:0007669"/>
    <property type="project" value="TreeGrafter"/>
</dbReference>
<dbReference type="PROSITE" id="PS00036">
    <property type="entry name" value="BZIP_BASIC"/>
    <property type="match status" value="1"/>
</dbReference>
<dbReference type="Pfam" id="PF00170">
    <property type="entry name" value="bZIP_1"/>
    <property type="match status" value="1"/>
</dbReference>
<dbReference type="PRINTS" id="PR00042">
    <property type="entry name" value="LEUZIPPRFOS"/>
</dbReference>
<evidence type="ECO:0000313" key="4">
    <source>
        <dbReference type="Proteomes" id="UP001178508"/>
    </source>
</evidence>
<dbReference type="SMART" id="SM00338">
    <property type="entry name" value="BRLZ"/>
    <property type="match status" value="1"/>
</dbReference>
<evidence type="ECO:0000313" key="3">
    <source>
        <dbReference type="EMBL" id="CAJ1086406.1"/>
    </source>
</evidence>
<dbReference type="EMBL" id="OY660886">
    <property type="protein sequence ID" value="CAJ1086406.1"/>
    <property type="molecule type" value="Genomic_DNA"/>
</dbReference>
<reference evidence="3" key="1">
    <citation type="submission" date="2023-08" db="EMBL/GenBank/DDBJ databases">
        <authorList>
            <person name="Alioto T."/>
            <person name="Alioto T."/>
            <person name="Gomez Garrido J."/>
        </authorList>
    </citation>
    <scope>NUCLEOTIDE SEQUENCE</scope>
</reference>
<feature type="compositionally biased region" description="Polar residues" evidence="1">
    <location>
        <begin position="285"/>
        <end position="302"/>
    </location>
</feature>
<dbReference type="CDD" id="cd14701">
    <property type="entry name" value="bZIP_BATF"/>
    <property type="match status" value="1"/>
</dbReference>
<protein>
    <submittedName>
        <fullName evidence="3">Basic leucine zipper transcriptional factor ATF-like 2 isoform X3</fullName>
    </submittedName>
</protein>